<keyword evidence="3" id="KW-1185">Reference proteome</keyword>
<sequence length="118" mass="13451">MDKIPGEKITIIAKEKNEIIGVTRFWKTPFCNNKWLIEGLEVIPSKRRSGVGKSIVEHGISLLHDATDENIFVHISSRNVPSINLHESIGFKKISNGSINSFGDYKEHIDEYLLDLYR</sequence>
<dbReference type="InterPro" id="IPR016181">
    <property type="entry name" value="Acyl_CoA_acyltransferase"/>
</dbReference>
<dbReference type="SUPFAM" id="SSF55729">
    <property type="entry name" value="Acyl-CoA N-acyltransferases (Nat)"/>
    <property type="match status" value="1"/>
</dbReference>
<dbReference type="InterPro" id="IPR000182">
    <property type="entry name" value="GNAT_dom"/>
</dbReference>
<dbReference type="RefSeq" id="WP_250860762.1">
    <property type="nucleotide sequence ID" value="NZ_JAGSOJ010000004.1"/>
</dbReference>
<dbReference type="Proteomes" id="UP001056429">
    <property type="component" value="Unassembled WGS sequence"/>
</dbReference>
<dbReference type="AlphaFoldDB" id="A0A9J6P4X0"/>
<reference evidence="2" key="1">
    <citation type="journal article" date="2021" name="mSystems">
        <title>Bacteria and Archaea Synergistically Convert Glycine Betaine to Biogenic Methane in the Formosa Cold Seep of the South China Sea.</title>
        <authorList>
            <person name="Li L."/>
            <person name="Zhang W."/>
            <person name="Zhang S."/>
            <person name="Song L."/>
            <person name="Sun Q."/>
            <person name="Zhang H."/>
            <person name="Xiang H."/>
            <person name="Dong X."/>
        </authorList>
    </citation>
    <scope>NUCLEOTIDE SEQUENCE</scope>
    <source>
        <strain evidence="2">ZWT</strain>
    </source>
</reference>
<evidence type="ECO:0000259" key="1">
    <source>
        <dbReference type="PROSITE" id="PS51186"/>
    </source>
</evidence>
<dbReference type="PROSITE" id="PS51186">
    <property type="entry name" value="GNAT"/>
    <property type="match status" value="1"/>
</dbReference>
<protein>
    <submittedName>
        <fullName evidence="2">GNAT family N-acetyltransferase</fullName>
    </submittedName>
</protein>
<evidence type="ECO:0000313" key="3">
    <source>
        <dbReference type="Proteomes" id="UP001056429"/>
    </source>
</evidence>
<organism evidence="2 3">
    <name type="scientific">Oceanirhabdus seepicola</name>
    <dbReference type="NCBI Taxonomy" id="2828781"/>
    <lineage>
        <taxon>Bacteria</taxon>
        <taxon>Bacillati</taxon>
        <taxon>Bacillota</taxon>
        <taxon>Clostridia</taxon>
        <taxon>Eubacteriales</taxon>
        <taxon>Clostridiaceae</taxon>
        <taxon>Oceanirhabdus</taxon>
    </lineage>
</organism>
<accession>A0A9J6P4X0</accession>
<dbReference type="EMBL" id="JAGSOJ010000004">
    <property type="protein sequence ID" value="MCM1991619.1"/>
    <property type="molecule type" value="Genomic_DNA"/>
</dbReference>
<comment type="caution">
    <text evidence="2">The sequence shown here is derived from an EMBL/GenBank/DDBJ whole genome shotgun (WGS) entry which is preliminary data.</text>
</comment>
<dbReference type="Pfam" id="PF00583">
    <property type="entry name" value="Acetyltransf_1"/>
    <property type="match status" value="1"/>
</dbReference>
<dbReference type="GO" id="GO:0016747">
    <property type="term" value="F:acyltransferase activity, transferring groups other than amino-acyl groups"/>
    <property type="evidence" value="ECO:0007669"/>
    <property type="project" value="InterPro"/>
</dbReference>
<feature type="domain" description="N-acetyltransferase" evidence="1">
    <location>
        <begin position="1"/>
        <end position="118"/>
    </location>
</feature>
<proteinExistence type="predicted"/>
<dbReference type="Gene3D" id="3.40.630.30">
    <property type="match status" value="1"/>
</dbReference>
<name>A0A9J6P4X0_9CLOT</name>
<gene>
    <name evidence="2" type="ORF">KDK92_17930</name>
</gene>
<evidence type="ECO:0000313" key="2">
    <source>
        <dbReference type="EMBL" id="MCM1991619.1"/>
    </source>
</evidence>
<dbReference type="CDD" id="cd04301">
    <property type="entry name" value="NAT_SF"/>
    <property type="match status" value="1"/>
</dbReference>
<reference evidence="2" key="2">
    <citation type="submission" date="2021-04" db="EMBL/GenBank/DDBJ databases">
        <authorList>
            <person name="Dong X."/>
        </authorList>
    </citation>
    <scope>NUCLEOTIDE SEQUENCE</scope>
    <source>
        <strain evidence="2">ZWT</strain>
    </source>
</reference>